<protein>
    <submittedName>
        <fullName evidence="1">Uncharacterized protein</fullName>
    </submittedName>
</protein>
<proteinExistence type="predicted"/>
<keyword evidence="2" id="KW-1185">Reference proteome</keyword>
<comment type="caution">
    <text evidence="1">The sequence shown here is derived from an EMBL/GenBank/DDBJ whole genome shotgun (WGS) entry which is preliminary data.</text>
</comment>
<sequence length="81" mass="9190">MLRAPAGAGGGGVLVMEDPRLTARVMLEFNDTTLDELWLWYWAYGGEAEPFEFDAYLHGLQSRDEFDLKILAWAVERVIAQ</sequence>
<dbReference type="EMBL" id="BMFW01000051">
    <property type="protein sequence ID" value="GGI02771.1"/>
    <property type="molecule type" value="Genomic_DNA"/>
</dbReference>
<accession>A0ABQ2B1K1</accession>
<organism evidence="1 2">
    <name type="scientific">Arthrobacter liuii</name>
    <dbReference type="NCBI Taxonomy" id="1476996"/>
    <lineage>
        <taxon>Bacteria</taxon>
        <taxon>Bacillati</taxon>
        <taxon>Actinomycetota</taxon>
        <taxon>Actinomycetes</taxon>
        <taxon>Micrococcales</taxon>
        <taxon>Micrococcaceae</taxon>
        <taxon>Arthrobacter</taxon>
    </lineage>
</organism>
<dbReference type="Proteomes" id="UP000643279">
    <property type="component" value="Unassembled WGS sequence"/>
</dbReference>
<reference evidence="2" key="1">
    <citation type="journal article" date="2019" name="Int. J. Syst. Evol. Microbiol.">
        <title>The Global Catalogue of Microorganisms (GCM) 10K type strain sequencing project: providing services to taxonomists for standard genome sequencing and annotation.</title>
        <authorList>
            <consortium name="The Broad Institute Genomics Platform"/>
            <consortium name="The Broad Institute Genome Sequencing Center for Infectious Disease"/>
            <person name="Wu L."/>
            <person name="Ma J."/>
        </authorList>
    </citation>
    <scope>NUCLEOTIDE SEQUENCE [LARGE SCALE GENOMIC DNA]</scope>
    <source>
        <strain evidence="2">CGMCC 1.12778</strain>
    </source>
</reference>
<evidence type="ECO:0000313" key="1">
    <source>
        <dbReference type="EMBL" id="GGI02771.1"/>
    </source>
</evidence>
<gene>
    <name evidence="1" type="ORF">GCM10007170_45270</name>
</gene>
<evidence type="ECO:0000313" key="2">
    <source>
        <dbReference type="Proteomes" id="UP000643279"/>
    </source>
</evidence>
<name>A0ABQ2B1K1_9MICC</name>